<name>X1PDV2_9ZZZZ</name>
<proteinExistence type="predicted"/>
<reference evidence="1" key="1">
    <citation type="journal article" date="2014" name="Front. Microbiol.">
        <title>High frequency of phylogenetically diverse reductive dehalogenase-homologous genes in deep subseafloor sedimentary metagenomes.</title>
        <authorList>
            <person name="Kawai M."/>
            <person name="Futagami T."/>
            <person name="Toyoda A."/>
            <person name="Takaki Y."/>
            <person name="Nishi S."/>
            <person name="Hori S."/>
            <person name="Arai W."/>
            <person name="Tsubouchi T."/>
            <person name="Morono Y."/>
            <person name="Uchiyama I."/>
            <person name="Ito T."/>
            <person name="Fujiyama A."/>
            <person name="Inagaki F."/>
            <person name="Takami H."/>
        </authorList>
    </citation>
    <scope>NUCLEOTIDE SEQUENCE</scope>
    <source>
        <strain evidence="1">Expedition CK06-06</strain>
    </source>
</reference>
<dbReference type="AlphaFoldDB" id="X1PDV2"/>
<organism evidence="1">
    <name type="scientific">marine sediment metagenome</name>
    <dbReference type="NCBI Taxonomy" id="412755"/>
    <lineage>
        <taxon>unclassified sequences</taxon>
        <taxon>metagenomes</taxon>
        <taxon>ecological metagenomes</taxon>
    </lineage>
</organism>
<feature type="non-terminal residue" evidence="1">
    <location>
        <position position="1"/>
    </location>
</feature>
<evidence type="ECO:0000313" key="1">
    <source>
        <dbReference type="EMBL" id="GAI54008.1"/>
    </source>
</evidence>
<gene>
    <name evidence="1" type="ORF">S06H3_63105</name>
</gene>
<sequence>DRGLYDNFYFRPSVWIHHLVTISSFDDFKRKLKGVRNLIDYWWSRKKGH</sequence>
<dbReference type="EMBL" id="BARV01041787">
    <property type="protein sequence ID" value="GAI54008.1"/>
    <property type="molecule type" value="Genomic_DNA"/>
</dbReference>
<comment type="caution">
    <text evidence="1">The sequence shown here is derived from an EMBL/GenBank/DDBJ whole genome shotgun (WGS) entry which is preliminary data.</text>
</comment>
<protein>
    <submittedName>
        <fullName evidence="1">Uncharacterized protein</fullName>
    </submittedName>
</protein>
<accession>X1PDV2</accession>